<keyword evidence="4 6" id="KW-0450">Lipoyl</keyword>
<comment type="similarity">
    <text evidence="2 6">Belongs to the 2-oxoacid dehydrogenase family.</text>
</comment>
<evidence type="ECO:0000259" key="8">
    <source>
        <dbReference type="PROSITE" id="PS50968"/>
    </source>
</evidence>
<evidence type="ECO:0000256" key="4">
    <source>
        <dbReference type="ARBA" id="ARBA00022823"/>
    </source>
</evidence>
<dbReference type="GO" id="GO:0031405">
    <property type="term" value="F:lipoic acid binding"/>
    <property type="evidence" value="ECO:0007669"/>
    <property type="project" value="TreeGrafter"/>
</dbReference>
<dbReference type="InterPro" id="IPR004167">
    <property type="entry name" value="PSBD"/>
</dbReference>
<dbReference type="RefSeq" id="WP_203010472.1">
    <property type="nucleotide sequence ID" value="NZ_JADWYU010000250.1"/>
</dbReference>
<feature type="domain" description="Lipoyl-binding" evidence="8">
    <location>
        <begin position="2"/>
        <end position="77"/>
    </location>
</feature>
<dbReference type="Proteomes" id="UP000604475">
    <property type="component" value="Unassembled WGS sequence"/>
</dbReference>
<dbReference type="InterPro" id="IPR036625">
    <property type="entry name" value="E3-bd_dom_sf"/>
</dbReference>
<dbReference type="Gene3D" id="2.40.50.100">
    <property type="match status" value="1"/>
</dbReference>
<evidence type="ECO:0000256" key="2">
    <source>
        <dbReference type="ARBA" id="ARBA00007317"/>
    </source>
</evidence>
<dbReference type="EMBL" id="JAEACQ010000395">
    <property type="protein sequence ID" value="MBL7633721.1"/>
    <property type="molecule type" value="Genomic_DNA"/>
</dbReference>
<dbReference type="Pfam" id="PF00364">
    <property type="entry name" value="Biotin_lipoyl"/>
    <property type="match status" value="1"/>
</dbReference>
<accession>A0A937UWT3</accession>
<reference evidence="10" key="1">
    <citation type="submission" date="2020-12" db="EMBL/GenBank/DDBJ databases">
        <title>Genomic characterization of non-nitrogen-fixing Frankia strains.</title>
        <authorList>
            <person name="Carlos-Shanley C."/>
            <person name="Guerra T."/>
            <person name="Hahn D."/>
        </authorList>
    </citation>
    <scope>NUCLEOTIDE SEQUENCE</scope>
    <source>
        <strain evidence="10">CN6</strain>
    </source>
</reference>
<feature type="compositionally biased region" description="Low complexity" evidence="7">
    <location>
        <begin position="219"/>
        <end position="238"/>
    </location>
</feature>
<dbReference type="InterPro" id="IPR001078">
    <property type="entry name" value="2-oxoacid_DH_actylTfrase"/>
</dbReference>
<dbReference type="PROSITE" id="PS50968">
    <property type="entry name" value="BIOTINYL_LIPOYL"/>
    <property type="match status" value="1"/>
</dbReference>
<keyword evidence="11" id="KW-1185">Reference proteome</keyword>
<dbReference type="SUPFAM" id="SSF51230">
    <property type="entry name" value="Single hybrid motif"/>
    <property type="match status" value="1"/>
</dbReference>
<dbReference type="InterPro" id="IPR023213">
    <property type="entry name" value="CAT-like_dom_sf"/>
</dbReference>
<evidence type="ECO:0000256" key="1">
    <source>
        <dbReference type="ARBA" id="ARBA00001938"/>
    </source>
</evidence>
<dbReference type="PANTHER" id="PTHR43178:SF5">
    <property type="entry name" value="LIPOAMIDE ACYLTRANSFERASE COMPONENT OF BRANCHED-CHAIN ALPHA-KETO ACID DEHYDROGENASE COMPLEX, MITOCHONDRIAL"/>
    <property type="match status" value="1"/>
</dbReference>
<evidence type="ECO:0000256" key="6">
    <source>
        <dbReference type="RuleBase" id="RU003423"/>
    </source>
</evidence>
<feature type="domain" description="Peripheral subunit-binding (PSBD)" evidence="9">
    <location>
        <begin position="179"/>
        <end position="216"/>
    </location>
</feature>
<dbReference type="GO" id="GO:0016407">
    <property type="term" value="F:acetyltransferase activity"/>
    <property type="evidence" value="ECO:0007669"/>
    <property type="project" value="TreeGrafter"/>
</dbReference>
<dbReference type="EC" id="2.3.1.-" evidence="6"/>
<comment type="caution">
    <text evidence="10">The sequence shown here is derived from an EMBL/GenBank/DDBJ whole genome shotgun (WGS) entry which is preliminary data.</text>
</comment>
<dbReference type="AlphaFoldDB" id="A0A937UWT3"/>
<evidence type="ECO:0000259" key="9">
    <source>
        <dbReference type="PROSITE" id="PS51826"/>
    </source>
</evidence>
<evidence type="ECO:0000313" key="11">
    <source>
        <dbReference type="Proteomes" id="UP000604475"/>
    </source>
</evidence>
<dbReference type="Gene3D" id="3.30.559.10">
    <property type="entry name" value="Chloramphenicol acetyltransferase-like domain"/>
    <property type="match status" value="1"/>
</dbReference>
<organism evidence="10 11">
    <name type="scientific">Frankia nepalensis</name>
    <dbReference type="NCBI Taxonomy" id="1836974"/>
    <lineage>
        <taxon>Bacteria</taxon>
        <taxon>Bacillati</taxon>
        <taxon>Actinomycetota</taxon>
        <taxon>Actinomycetes</taxon>
        <taxon>Frankiales</taxon>
        <taxon>Frankiaceae</taxon>
        <taxon>Frankia</taxon>
    </lineage>
</organism>
<dbReference type="InterPro" id="IPR003016">
    <property type="entry name" value="2-oxoA_DH_lipoyl-BS"/>
</dbReference>
<dbReference type="InterPro" id="IPR011053">
    <property type="entry name" value="Single_hybrid_motif"/>
</dbReference>
<feature type="region of interest" description="Disordered" evidence="7">
    <location>
        <begin position="97"/>
        <end position="144"/>
    </location>
</feature>
<keyword evidence="5 6" id="KW-0012">Acyltransferase</keyword>
<dbReference type="PROSITE" id="PS51826">
    <property type="entry name" value="PSBD"/>
    <property type="match status" value="1"/>
</dbReference>
<evidence type="ECO:0000313" key="10">
    <source>
        <dbReference type="EMBL" id="MBL7633721.1"/>
    </source>
</evidence>
<dbReference type="SUPFAM" id="SSF47005">
    <property type="entry name" value="Peripheral subunit-binding domain of 2-oxo acid dehydrogenase complex"/>
    <property type="match status" value="1"/>
</dbReference>
<dbReference type="InterPro" id="IPR050743">
    <property type="entry name" value="2-oxoacid_DH_E2_comp"/>
</dbReference>
<evidence type="ECO:0000256" key="3">
    <source>
        <dbReference type="ARBA" id="ARBA00022679"/>
    </source>
</evidence>
<evidence type="ECO:0000256" key="5">
    <source>
        <dbReference type="ARBA" id="ARBA00023315"/>
    </source>
</evidence>
<dbReference type="Gene3D" id="4.10.320.10">
    <property type="entry name" value="E3-binding domain"/>
    <property type="match status" value="1"/>
</dbReference>
<dbReference type="PROSITE" id="PS00189">
    <property type="entry name" value="LIPOYL"/>
    <property type="match status" value="1"/>
</dbReference>
<dbReference type="PANTHER" id="PTHR43178">
    <property type="entry name" value="DIHYDROLIPOAMIDE ACETYLTRANSFERASE COMPONENT OF PYRUVATE DEHYDROGENASE COMPLEX"/>
    <property type="match status" value="1"/>
</dbReference>
<dbReference type="InterPro" id="IPR000089">
    <property type="entry name" value="Biotin_lipoyl"/>
</dbReference>
<comment type="cofactor">
    <cofactor evidence="1 6">
        <name>(R)-lipoate</name>
        <dbReference type="ChEBI" id="CHEBI:83088"/>
    </cofactor>
</comment>
<dbReference type="CDD" id="cd06849">
    <property type="entry name" value="lipoyl_domain"/>
    <property type="match status" value="1"/>
</dbReference>
<sequence>MHDQFRLPDLGEGLAEAEIVHWLVAPGDAVALDQPLVEVETAKAAVEIPSPFAGTVYALHCAEGDLVPVGAPLLTVAAADQAGRPVRARDALVGTGAPAPEAAAPEAPPALVVGRAPDEPAGGEAPRRRPRRPAGEPARPVPTPVPVPAAVPLAAVAAVPVTAVARAAASVGEARARVLAPPPVRRLARDLGVDLGTVHPTGPGGTIARADVTAAARLAESPGPRTPASGAGAPAAPRGRGGDGLPSAAGIAGGEATGGEATDGAGMPPARPGDRIPVRGVARQMALAMERSAFTVPQATVARSVDVTAMLGLLARWRADAEGSGTRPARLPARITPLAFIARAVVAALAAHPLANSRWLAAPDGSCEIEMYPAVNLGVAVASDRGLVVPVIPGADALALPALAAELAWLVTTARAGRTPPARMRGSTITVSNVGVFGVDSAAGLVREGEAALVVLGAIRETAAVWEGHVQARKVMTISVSFDHRILHGEAASRFLGEIADVLADPARLLLLG</sequence>
<feature type="region of interest" description="Disordered" evidence="7">
    <location>
        <begin position="219"/>
        <end position="276"/>
    </location>
</feature>
<dbReference type="GO" id="GO:0005737">
    <property type="term" value="C:cytoplasm"/>
    <property type="evidence" value="ECO:0007669"/>
    <property type="project" value="TreeGrafter"/>
</dbReference>
<evidence type="ECO:0000256" key="7">
    <source>
        <dbReference type="SAM" id="MobiDB-lite"/>
    </source>
</evidence>
<keyword evidence="3 6" id="KW-0808">Transferase</keyword>
<proteinExistence type="inferred from homology"/>
<gene>
    <name evidence="10" type="ORF">I7412_42555</name>
</gene>
<dbReference type="Pfam" id="PF02817">
    <property type="entry name" value="E3_binding"/>
    <property type="match status" value="1"/>
</dbReference>
<dbReference type="SUPFAM" id="SSF52777">
    <property type="entry name" value="CoA-dependent acyltransferases"/>
    <property type="match status" value="1"/>
</dbReference>
<protein>
    <recommendedName>
        <fullName evidence="6">Dihydrolipoamide acetyltransferase component of pyruvate dehydrogenase complex</fullName>
        <ecNumber evidence="6">2.3.1.-</ecNumber>
    </recommendedName>
</protein>
<name>A0A937UWT3_9ACTN</name>
<dbReference type="Pfam" id="PF00198">
    <property type="entry name" value="2-oxoacid_dh"/>
    <property type="match status" value="1"/>
</dbReference>